<sequence length="198" mass="23067">MSLGVLYRNRSVFAGCMSARESPVRDVSEATLVLIVVRWLPSAATGAIQKEIEVENPKRKTKLHFVLFTTDVRKAFAMTISLIPCTHAKMNPRGDEEKEEEQQQQQQRRTGDHSGLRKRRRTQMIHSRMKFKIFGDVKLSSPLISIEKRMRSEQRTNIDGQRLIVRWMDEGSTGRALRRMERRMDEQTDTRADDAMYR</sequence>
<feature type="region of interest" description="Disordered" evidence="1">
    <location>
        <begin position="89"/>
        <end position="121"/>
    </location>
</feature>
<protein>
    <submittedName>
        <fullName evidence="2">Uncharacterized protein</fullName>
    </submittedName>
</protein>
<dbReference type="Proteomes" id="UP000594638">
    <property type="component" value="Unassembled WGS sequence"/>
</dbReference>
<gene>
    <name evidence="2" type="ORF">OLEA9_A113169</name>
</gene>
<evidence type="ECO:0000313" key="3">
    <source>
        <dbReference type="Proteomes" id="UP000594638"/>
    </source>
</evidence>
<proteinExistence type="predicted"/>
<reference evidence="2 3" key="1">
    <citation type="submission" date="2019-12" db="EMBL/GenBank/DDBJ databases">
        <authorList>
            <person name="Alioto T."/>
            <person name="Alioto T."/>
            <person name="Gomez Garrido J."/>
        </authorList>
    </citation>
    <scope>NUCLEOTIDE SEQUENCE [LARGE SCALE GENOMIC DNA]</scope>
</reference>
<dbReference type="AlphaFoldDB" id="A0A8S0VNG8"/>
<dbReference type="Gramene" id="OE9A113169T1">
    <property type="protein sequence ID" value="OE9A113169C1"/>
    <property type="gene ID" value="OE9A113169"/>
</dbReference>
<evidence type="ECO:0000313" key="2">
    <source>
        <dbReference type="EMBL" id="CAA3032903.1"/>
    </source>
</evidence>
<name>A0A8S0VNG8_OLEEU</name>
<comment type="caution">
    <text evidence="2">The sequence shown here is derived from an EMBL/GenBank/DDBJ whole genome shotgun (WGS) entry which is preliminary data.</text>
</comment>
<accession>A0A8S0VNG8</accession>
<keyword evidence="3" id="KW-1185">Reference proteome</keyword>
<organism evidence="2 3">
    <name type="scientific">Olea europaea subsp. europaea</name>
    <dbReference type="NCBI Taxonomy" id="158383"/>
    <lineage>
        <taxon>Eukaryota</taxon>
        <taxon>Viridiplantae</taxon>
        <taxon>Streptophyta</taxon>
        <taxon>Embryophyta</taxon>
        <taxon>Tracheophyta</taxon>
        <taxon>Spermatophyta</taxon>
        <taxon>Magnoliopsida</taxon>
        <taxon>eudicotyledons</taxon>
        <taxon>Gunneridae</taxon>
        <taxon>Pentapetalae</taxon>
        <taxon>asterids</taxon>
        <taxon>lamiids</taxon>
        <taxon>Lamiales</taxon>
        <taxon>Oleaceae</taxon>
        <taxon>Oleeae</taxon>
        <taxon>Olea</taxon>
    </lineage>
</organism>
<dbReference type="EMBL" id="CACTIH010009733">
    <property type="protein sequence ID" value="CAA3032903.1"/>
    <property type="molecule type" value="Genomic_DNA"/>
</dbReference>
<evidence type="ECO:0000256" key="1">
    <source>
        <dbReference type="SAM" id="MobiDB-lite"/>
    </source>
</evidence>